<dbReference type="SUPFAM" id="SSF63380">
    <property type="entry name" value="Riboflavin synthase domain-like"/>
    <property type="match status" value="2"/>
</dbReference>
<dbReference type="InterPro" id="IPR001783">
    <property type="entry name" value="Lumazine-bd"/>
</dbReference>
<dbReference type="PANTHER" id="PTHR21098:SF12">
    <property type="entry name" value="RIBOFLAVIN SYNTHASE"/>
    <property type="match status" value="1"/>
</dbReference>
<evidence type="ECO:0000313" key="12">
    <source>
        <dbReference type="EMBL" id="HHJ63408.1"/>
    </source>
</evidence>
<feature type="repeat" description="Lumazine-binding" evidence="10">
    <location>
        <begin position="95"/>
        <end position="191"/>
    </location>
</feature>
<evidence type="ECO:0000256" key="3">
    <source>
        <dbReference type="ARBA" id="ARBA00004887"/>
    </source>
</evidence>
<evidence type="ECO:0000256" key="9">
    <source>
        <dbReference type="NCBIfam" id="TIGR00187"/>
    </source>
</evidence>
<dbReference type="PANTHER" id="PTHR21098">
    <property type="entry name" value="RIBOFLAVIN SYNTHASE ALPHA CHAIN"/>
    <property type="match status" value="1"/>
</dbReference>
<keyword evidence="8" id="KW-0677">Repeat</keyword>
<dbReference type="Pfam" id="PF00677">
    <property type="entry name" value="Lum_binding"/>
    <property type="match status" value="2"/>
</dbReference>
<dbReference type="PROSITE" id="PS51177">
    <property type="entry name" value="LUMAZINE_BIND"/>
    <property type="match status" value="2"/>
</dbReference>
<dbReference type="GO" id="GO:0004746">
    <property type="term" value="F:riboflavin synthase activity"/>
    <property type="evidence" value="ECO:0007669"/>
    <property type="project" value="UniProtKB-UniRule"/>
</dbReference>
<dbReference type="EMBL" id="DRNB01000019">
    <property type="protein sequence ID" value="HHJ63408.1"/>
    <property type="molecule type" value="Genomic_DNA"/>
</dbReference>
<gene>
    <name evidence="12" type="ORF">ENJ61_00715</name>
</gene>
<dbReference type="FunFam" id="2.40.30.20:FF:000003">
    <property type="entry name" value="Riboflavin synthase, alpha subunit"/>
    <property type="match status" value="1"/>
</dbReference>
<evidence type="ECO:0000256" key="1">
    <source>
        <dbReference type="ARBA" id="ARBA00000968"/>
    </source>
</evidence>
<name>A0A7C5L6A5_AQUAO</name>
<dbReference type="InterPro" id="IPR023366">
    <property type="entry name" value="ATP_synth_asu-like_sf"/>
</dbReference>
<comment type="pathway">
    <text evidence="3">Cofactor biosynthesis; riboflavin biosynthesis; riboflavin from 2-hydroxy-3-oxobutyl phosphate and 5-amino-6-(D-ribitylamino)uracil: step 2/2.</text>
</comment>
<dbReference type="CDD" id="cd00402">
    <property type="entry name" value="Riboflavin_synthase_like"/>
    <property type="match status" value="1"/>
</dbReference>
<keyword evidence="6" id="KW-0686">Riboflavin biosynthesis</keyword>
<evidence type="ECO:0000256" key="7">
    <source>
        <dbReference type="ARBA" id="ARBA00022679"/>
    </source>
</evidence>
<dbReference type="NCBIfam" id="TIGR00187">
    <property type="entry name" value="ribE"/>
    <property type="match status" value="1"/>
</dbReference>
<dbReference type="InterPro" id="IPR017938">
    <property type="entry name" value="Riboflavin_synthase-like_b-brl"/>
</dbReference>
<evidence type="ECO:0000256" key="2">
    <source>
        <dbReference type="ARBA" id="ARBA00002803"/>
    </source>
</evidence>
<comment type="catalytic activity">
    <reaction evidence="1">
        <text>2 6,7-dimethyl-8-(1-D-ribityl)lumazine + H(+) = 5-amino-6-(D-ribitylamino)uracil + riboflavin</text>
        <dbReference type="Rhea" id="RHEA:20772"/>
        <dbReference type="ChEBI" id="CHEBI:15378"/>
        <dbReference type="ChEBI" id="CHEBI:15934"/>
        <dbReference type="ChEBI" id="CHEBI:57986"/>
        <dbReference type="ChEBI" id="CHEBI:58201"/>
        <dbReference type="EC" id="2.5.1.9"/>
    </reaction>
</comment>
<sequence length="208" mass="23028">MFTGLIEDVGEVLLIRRTPSGGFLKVKTSLGDVRTGDSVAVNGVCLTAVQIEGNVLAFEVSPETFSRTNLGQLRVGEAVNIERALRADARLGGHLVLGHVDFTARILSFERRGDHRELLLEIPSRWELHFVEKGSVAVDGVSLTVNAVMPGRISINVIPHTYENTNLRYRRSGDRVNVETDLIGKYVLRYLSRREESLEGRLTDLFGA</sequence>
<dbReference type="Gene3D" id="2.40.30.20">
    <property type="match status" value="2"/>
</dbReference>
<proteinExistence type="predicted"/>
<dbReference type="GO" id="GO:0009231">
    <property type="term" value="P:riboflavin biosynthetic process"/>
    <property type="evidence" value="ECO:0007669"/>
    <property type="project" value="UniProtKB-KW"/>
</dbReference>
<feature type="domain" description="Lumazine-binding" evidence="11">
    <location>
        <begin position="1"/>
        <end position="94"/>
    </location>
</feature>
<dbReference type="EC" id="2.5.1.9" evidence="4 9"/>
<evidence type="ECO:0000256" key="10">
    <source>
        <dbReference type="PROSITE-ProRule" id="PRU00524"/>
    </source>
</evidence>
<dbReference type="Proteomes" id="UP000885792">
    <property type="component" value="Unassembled WGS sequence"/>
</dbReference>
<evidence type="ECO:0000256" key="6">
    <source>
        <dbReference type="ARBA" id="ARBA00022619"/>
    </source>
</evidence>
<dbReference type="NCBIfam" id="NF006767">
    <property type="entry name" value="PRK09289.1"/>
    <property type="match status" value="1"/>
</dbReference>
<evidence type="ECO:0000256" key="5">
    <source>
        <dbReference type="ARBA" id="ARBA00013950"/>
    </source>
</evidence>
<evidence type="ECO:0000256" key="4">
    <source>
        <dbReference type="ARBA" id="ARBA00012827"/>
    </source>
</evidence>
<dbReference type="PIRSF" id="PIRSF000498">
    <property type="entry name" value="Riboflavin_syn_A"/>
    <property type="match status" value="1"/>
</dbReference>
<organism evidence="12">
    <name type="scientific">Aquifex aeolicus</name>
    <dbReference type="NCBI Taxonomy" id="63363"/>
    <lineage>
        <taxon>Bacteria</taxon>
        <taxon>Pseudomonadati</taxon>
        <taxon>Aquificota</taxon>
        <taxon>Aquificia</taxon>
        <taxon>Aquificales</taxon>
        <taxon>Aquificaceae</taxon>
        <taxon>Aquifex</taxon>
    </lineage>
</organism>
<dbReference type="NCBIfam" id="NF009566">
    <property type="entry name" value="PRK13020.1"/>
    <property type="match status" value="1"/>
</dbReference>
<reference evidence="12" key="1">
    <citation type="journal article" date="2020" name="mSystems">
        <title>Genome- and Community-Level Interaction Insights into Carbon Utilization and Element Cycling Functions of Hydrothermarchaeota in Hydrothermal Sediment.</title>
        <authorList>
            <person name="Zhou Z."/>
            <person name="Liu Y."/>
            <person name="Xu W."/>
            <person name="Pan J."/>
            <person name="Luo Z.H."/>
            <person name="Li M."/>
        </authorList>
    </citation>
    <scope>NUCLEOTIDE SEQUENCE [LARGE SCALE GENOMIC DNA]</scope>
    <source>
        <strain evidence="12">HyVt-501</strain>
    </source>
</reference>
<dbReference type="InterPro" id="IPR026017">
    <property type="entry name" value="Lumazine-bd_dom"/>
</dbReference>
<protein>
    <recommendedName>
        <fullName evidence="5 9">Riboflavin synthase</fullName>
        <ecNumber evidence="4 9">2.5.1.9</ecNumber>
    </recommendedName>
</protein>
<evidence type="ECO:0000256" key="8">
    <source>
        <dbReference type="ARBA" id="ARBA00022737"/>
    </source>
</evidence>
<keyword evidence="7 12" id="KW-0808">Transferase</keyword>
<feature type="repeat" description="Lumazine-binding" evidence="10">
    <location>
        <begin position="1"/>
        <end position="94"/>
    </location>
</feature>
<feature type="domain" description="Lumazine-binding" evidence="11">
    <location>
        <begin position="95"/>
        <end position="191"/>
    </location>
</feature>
<dbReference type="AlphaFoldDB" id="A0A7C5L6A5"/>
<comment type="function">
    <text evidence="2">Catalyzes the dismutation of two molecules of 6,7-dimethyl-8-ribityllumazine, resulting in the formation of riboflavin and 5-amino-6-(D-ribitylamino)uracil.</text>
</comment>
<accession>A0A7C5L6A5</accession>
<evidence type="ECO:0000259" key="11">
    <source>
        <dbReference type="PROSITE" id="PS51177"/>
    </source>
</evidence>
<comment type="caution">
    <text evidence="12">The sequence shown here is derived from an EMBL/GenBank/DDBJ whole genome shotgun (WGS) entry which is preliminary data.</text>
</comment>